<evidence type="ECO:0008006" key="3">
    <source>
        <dbReference type="Google" id="ProtNLM"/>
    </source>
</evidence>
<reference evidence="1 2" key="1">
    <citation type="submission" date="2022-11" db="EMBL/GenBank/DDBJ databases">
        <title>Minimal conservation of predation-associated metabolite biosynthetic gene clusters underscores biosynthetic potential of Myxococcota including descriptions for ten novel species: Archangium lansinium sp. nov., Myxococcus landrumus sp. nov., Nannocystis bai.</title>
        <authorList>
            <person name="Ahearne A."/>
            <person name="Stevens C."/>
            <person name="Phillips K."/>
        </authorList>
    </citation>
    <scope>NUCLEOTIDE SEQUENCE [LARGE SCALE GENOMIC DNA]</scope>
    <source>
        <strain evidence="1 2">MIWBW</strain>
    </source>
</reference>
<evidence type="ECO:0000313" key="1">
    <source>
        <dbReference type="EMBL" id="MCY1075976.1"/>
    </source>
</evidence>
<evidence type="ECO:0000313" key="2">
    <source>
        <dbReference type="Proteomes" id="UP001207654"/>
    </source>
</evidence>
<sequence length="167" mass="19053">MKLPACAQRGPEKRGIVQQRPLHCVLLYTSEDNKHAGKLVTQLAPLVTKGLLTLHRYTAHPSPPENRCSWMTEMLSVTDRILLLATPRLFNDLLWNLLSEKLRDVAPPPRFKIIPIILEPCDWQMDPLLENCQQLPRNGRDFRHPRFFSGVAEELKAMAEAARQGQA</sequence>
<proteinExistence type="predicted"/>
<protein>
    <recommendedName>
        <fullName evidence="3">TIR domain-containing protein</fullName>
    </recommendedName>
</protein>
<dbReference type="RefSeq" id="WP_267534886.1">
    <property type="nucleotide sequence ID" value="NZ_JAPNKA010000001.1"/>
</dbReference>
<comment type="caution">
    <text evidence="1">The sequence shown here is derived from an EMBL/GenBank/DDBJ whole genome shotgun (WGS) entry which is preliminary data.</text>
</comment>
<keyword evidence="2" id="KW-1185">Reference proteome</keyword>
<dbReference type="Proteomes" id="UP001207654">
    <property type="component" value="Unassembled WGS sequence"/>
</dbReference>
<dbReference type="EMBL" id="JAPNKA010000001">
    <property type="protein sequence ID" value="MCY1075976.1"/>
    <property type="molecule type" value="Genomic_DNA"/>
</dbReference>
<name>A0ABT4A2V3_9BACT</name>
<accession>A0ABT4A2V3</accession>
<gene>
    <name evidence="1" type="ORF">OV287_15990</name>
</gene>
<organism evidence="1 2">
    <name type="scientific">Archangium lansingense</name>
    <dbReference type="NCBI Taxonomy" id="2995310"/>
    <lineage>
        <taxon>Bacteria</taxon>
        <taxon>Pseudomonadati</taxon>
        <taxon>Myxococcota</taxon>
        <taxon>Myxococcia</taxon>
        <taxon>Myxococcales</taxon>
        <taxon>Cystobacterineae</taxon>
        <taxon>Archangiaceae</taxon>
        <taxon>Archangium</taxon>
    </lineage>
</organism>